<accession>A0ABX5F5C6</accession>
<dbReference type="RefSeq" id="WP_106222077.1">
    <property type="nucleotide sequence ID" value="NZ_PVWP01000008.1"/>
</dbReference>
<evidence type="ECO:0000256" key="4">
    <source>
        <dbReference type="ARBA" id="ARBA00023235"/>
    </source>
</evidence>
<evidence type="ECO:0000313" key="7">
    <source>
        <dbReference type="EMBL" id="PSB36681.1"/>
    </source>
</evidence>
<name>A0ABX5F5C6_9CHRO</name>
<organism evidence="7 8">
    <name type="scientific">Aphanothece cf. minutissima CCALA 015</name>
    <dbReference type="NCBI Taxonomy" id="2107695"/>
    <lineage>
        <taxon>Bacteria</taxon>
        <taxon>Bacillati</taxon>
        <taxon>Cyanobacteriota</taxon>
        <taxon>Cyanophyceae</taxon>
        <taxon>Oscillatoriophycideae</taxon>
        <taxon>Chroococcales</taxon>
        <taxon>Aphanothecaceae</taxon>
        <taxon>Aphanothece</taxon>
    </lineage>
</organism>
<dbReference type="EMBL" id="PVWP01000008">
    <property type="protein sequence ID" value="PSB36681.1"/>
    <property type="molecule type" value="Genomic_DNA"/>
</dbReference>
<sequence>MDSFDSSGSAASLDHPIFRESVRRIRGWLGPTGLEGVEQEVLERLVHSSGDLALATDLRMGPGACAAGLQALAAGVPILTDTAMAAAAVAPMARRTFANPVLSVLAWAPSVAPVGGTRAAAGMERALVEHPGAVVLVGSAPTALERLLELVEAGTVAAPALVIGMPVGFVGVAESKRHLAASTLPQIRLEGSKGGAGLVGAAANALLRRAWLDQAAKNQAAQNKTAQDQAALDPPP</sequence>
<dbReference type="PANTHER" id="PTHR43588:SF1">
    <property type="entry name" value="COBALT-PRECORRIN-8 METHYLMUTASE"/>
    <property type="match status" value="1"/>
</dbReference>
<evidence type="ECO:0000256" key="5">
    <source>
        <dbReference type="SAM" id="MobiDB-lite"/>
    </source>
</evidence>
<comment type="caution">
    <text evidence="7">The sequence shown here is derived from an EMBL/GenBank/DDBJ whole genome shotgun (WGS) entry which is preliminary data.</text>
</comment>
<feature type="domain" description="Cobalamin biosynthesis precorrin-8X methylmutase CobH/CbiC" evidence="6">
    <location>
        <begin position="17"/>
        <end position="208"/>
    </location>
</feature>
<keyword evidence="8" id="KW-1185">Reference proteome</keyword>
<comment type="pathway">
    <text evidence="1">Cofactor biosynthesis; adenosylcobalamin biosynthesis.</text>
</comment>
<dbReference type="Pfam" id="PF02570">
    <property type="entry name" value="CbiC"/>
    <property type="match status" value="1"/>
</dbReference>
<feature type="region of interest" description="Disordered" evidence="5">
    <location>
        <begin position="217"/>
        <end position="236"/>
    </location>
</feature>
<keyword evidence="4" id="KW-0413">Isomerase</keyword>
<protein>
    <submittedName>
        <fullName evidence="7">Precorrin-8X methylmutase</fullName>
    </submittedName>
</protein>
<dbReference type="InterPro" id="IPR003722">
    <property type="entry name" value="Cbl_synth_CobH/CbiC"/>
</dbReference>
<gene>
    <name evidence="7" type="ORF">C7B81_12125</name>
</gene>
<reference evidence="7 8" key="1">
    <citation type="submission" date="2018-03" db="EMBL/GenBank/DDBJ databases">
        <title>The ancient ancestry and fast evolution of plastids.</title>
        <authorList>
            <person name="Moore K.R."/>
            <person name="Magnabosco C."/>
            <person name="Momper L."/>
            <person name="Gold D.A."/>
            <person name="Bosak T."/>
            <person name="Fournier G.P."/>
        </authorList>
    </citation>
    <scope>NUCLEOTIDE SEQUENCE [LARGE SCALE GENOMIC DNA]</scope>
    <source>
        <strain evidence="7 8">CCALA 015</strain>
    </source>
</reference>
<dbReference type="SUPFAM" id="SSF63965">
    <property type="entry name" value="Precorrin-8X methylmutase CbiC/CobH"/>
    <property type="match status" value="1"/>
</dbReference>
<dbReference type="InterPro" id="IPR036588">
    <property type="entry name" value="CobH/CbiC_sf"/>
</dbReference>
<evidence type="ECO:0000259" key="6">
    <source>
        <dbReference type="Pfam" id="PF02570"/>
    </source>
</evidence>
<evidence type="ECO:0000256" key="2">
    <source>
        <dbReference type="ARBA" id="ARBA00009774"/>
    </source>
</evidence>
<dbReference type="PANTHER" id="PTHR43588">
    <property type="entry name" value="COBALT-PRECORRIN-8 METHYLMUTASE"/>
    <property type="match status" value="1"/>
</dbReference>
<evidence type="ECO:0000256" key="1">
    <source>
        <dbReference type="ARBA" id="ARBA00004953"/>
    </source>
</evidence>
<proteinExistence type="inferred from homology"/>
<keyword evidence="3" id="KW-0169">Cobalamin biosynthesis</keyword>
<dbReference type="Gene3D" id="3.40.50.10230">
    <property type="entry name" value="Cobalamin biosynthesis CobH/CbiC, precorrin-8X methylmutase"/>
    <property type="match status" value="1"/>
</dbReference>
<evidence type="ECO:0000256" key="3">
    <source>
        <dbReference type="ARBA" id="ARBA00022573"/>
    </source>
</evidence>
<comment type="similarity">
    <text evidence="2">Belongs to the CobH/CbiC family.</text>
</comment>
<dbReference type="Proteomes" id="UP000238218">
    <property type="component" value="Unassembled WGS sequence"/>
</dbReference>
<evidence type="ECO:0000313" key="8">
    <source>
        <dbReference type="Proteomes" id="UP000238218"/>
    </source>
</evidence>